<dbReference type="EMBL" id="UINC01000866">
    <property type="protein sequence ID" value="SUZ62391.1"/>
    <property type="molecule type" value="Genomic_DNA"/>
</dbReference>
<sequence length="312" mass="33628">MDNNDEEPVRLSLARLPTPLEQVHRIRDNWTVLIKRDDLTGTALCGNKVRKLEYLLAEAQSLGAKRVLTCGGIQSNHCRATAVAAAQLGLGCVLFLRTRTPPAPDVPATGNLKLDRLVGAEVRFVTPEEYQNRQALMADAAGAEGYVIPEGGSNALGSWGYIRAVDEMATQWDEPPSAIICATGSGGTLAGLAIGLQRLKLDIPLHGVAVCDDAAFFKSVIARISDEATARWPSLPRICADKVTVVEGYKGRGYALSTKAEMSDIERVARTSGLILDPVYTGKAFRPLLHEPERFGPRPLFIHTGGIFGLLT</sequence>
<evidence type="ECO:0000256" key="3">
    <source>
        <dbReference type="ARBA" id="ARBA00022898"/>
    </source>
</evidence>
<dbReference type="GO" id="GO:0019148">
    <property type="term" value="F:D-cysteine desulfhydrase activity"/>
    <property type="evidence" value="ECO:0007669"/>
    <property type="project" value="TreeGrafter"/>
</dbReference>
<evidence type="ECO:0000259" key="4">
    <source>
        <dbReference type="Pfam" id="PF00291"/>
    </source>
</evidence>
<dbReference type="Gene3D" id="3.40.50.1100">
    <property type="match status" value="2"/>
</dbReference>
<organism evidence="5">
    <name type="scientific">marine metagenome</name>
    <dbReference type="NCBI Taxonomy" id="408172"/>
    <lineage>
        <taxon>unclassified sequences</taxon>
        <taxon>metagenomes</taxon>
        <taxon>ecological metagenomes</taxon>
    </lineage>
</organism>
<dbReference type="PANTHER" id="PTHR43780">
    <property type="entry name" value="1-AMINOCYCLOPROPANE-1-CARBOXYLATE DEAMINASE-RELATED"/>
    <property type="match status" value="1"/>
</dbReference>
<dbReference type="AlphaFoldDB" id="A0A381P626"/>
<feature type="domain" description="Tryptophan synthase beta chain-like PALP" evidence="4">
    <location>
        <begin position="12"/>
        <end position="305"/>
    </location>
</feature>
<dbReference type="InterPro" id="IPR027278">
    <property type="entry name" value="ACCD_DCysDesulf"/>
</dbReference>
<dbReference type="PANTHER" id="PTHR43780:SF2">
    <property type="entry name" value="1-AMINOCYCLOPROPANE-1-CARBOXYLATE DEAMINASE-RELATED"/>
    <property type="match status" value="1"/>
</dbReference>
<name>A0A381P626_9ZZZZ</name>
<reference evidence="5" key="1">
    <citation type="submission" date="2018-05" db="EMBL/GenBank/DDBJ databases">
        <authorList>
            <person name="Lanie J.A."/>
            <person name="Ng W.-L."/>
            <person name="Kazmierczak K.M."/>
            <person name="Andrzejewski T.M."/>
            <person name="Davidsen T.M."/>
            <person name="Wayne K.J."/>
            <person name="Tettelin H."/>
            <person name="Glass J.I."/>
            <person name="Rusch D."/>
            <person name="Podicherti R."/>
            <person name="Tsui H.-C.T."/>
            <person name="Winkler M.E."/>
        </authorList>
    </citation>
    <scope>NUCLEOTIDE SEQUENCE</scope>
</reference>
<evidence type="ECO:0000256" key="2">
    <source>
        <dbReference type="ARBA" id="ARBA00008639"/>
    </source>
</evidence>
<keyword evidence="3" id="KW-0663">Pyridoxal phosphate</keyword>
<comment type="similarity">
    <text evidence="2">Belongs to the ACC deaminase/D-cysteine desulfhydrase family.</text>
</comment>
<dbReference type="Pfam" id="PF00291">
    <property type="entry name" value="PALP"/>
    <property type="match status" value="1"/>
</dbReference>
<protein>
    <recommendedName>
        <fullName evidence="4">Tryptophan synthase beta chain-like PALP domain-containing protein</fullName>
    </recommendedName>
</protein>
<comment type="cofactor">
    <cofactor evidence="1">
        <name>pyridoxal 5'-phosphate</name>
        <dbReference type="ChEBI" id="CHEBI:597326"/>
    </cofactor>
</comment>
<accession>A0A381P626</accession>
<proteinExistence type="inferred from homology"/>
<evidence type="ECO:0000256" key="1">
    <source>
        <dbReference type="ARBA" id="ARBA00001933"/>
    </source>
</evidence>
<dbReference type="InterPro" id="IPR001926">
    <property type="entry name" value="TrpB-like_PALP"/>
</dbReference>
<evidence type="ECO:0000313" key="5">
    <source>
        <dbReference type="EMBL" id="SUZ62391.1"/>
    </source>
</evidence>
<dbReference type="SUPFAM" id="SSF53686">
    <property type="entry name" value="Tryptophan synthase beta subunit-like PLP-dependent enzymes"/>
    <property type="match status" value="1"/>
</dbReference>
<dbReference type="PIRSF" id="PIRSF006278">
    <property type="entry name" value="ACCD_DCysDesulf"/>
    <property type="match status" value="1"/>
</dbReference>
<dbReference type="InterPro" id="IPR036052">
    <property type="entry name" value="TrpB-like_PALP_sf"/>
</dbReference>
<gene>
    <name evidence="5" type="ORF">METZ01_LOCUS15245</name>
</gene>